<dbReference type="InterPro" id="IPR029058">
    <property type="entry name" value="AB_hydrolase_fold"/>
</dbReference>
<evidence type="ECO:0000256" key="1">
    <source>
        <dbReference type="ARBA" id="ARBA00001613"/>
    </source>
</evidence>
<dbReference type="Gene3D" id="3.40.50.1820">
    <property type="entry name" value="alpha/beta hydrolase"/>
    <property type="match status" value="1"/>
</dbReference>
<dbReference type="Proteomes" id="UP000480178">
    <property type="component" value="Chromosome"/>
</dbReference>
<dbReference type="SUPFAM" id="SSF53474">
    <property type="entry name" value="alpha/beta-Hydrolases"/>
    <property type="match status" value="1"/>
</dbReference>
<dbReference type="GO" id="GO:0047372">
    <property type="term" value="F:monoacylglycerol lipase activity"/>
    <property type="evidence" value="ECO:0007669"/>
    <property type="project" value="UniProtKB-EC"/>
</dbReference>
<sequence length="277" mass="30835">MKDFELLTKDHLHLKGKYWQPAETKAALCVVHGLGDHMMRHAHVASYLCDNQIAVFLYDQRGHGTSDGKKGHIPSYDALLDDVEAVLNKAKELYPKVPLFLYGHSMGGNVVANYVLKRNTSALAGVVISSPWFKLSFNPSVVKVALGTMMSKIYPAFTQPNEINAYQLTHDPAVAKAYIDDTLVHHDISAGLFVAMFKGGEWAIQHASEFKIPALIMHGSEDPITSIAATKEFVAKVKDRVTFKIWEGLRHETHNEAQGTEVMAYLKDWLLKQASFA</sequence>
<comment type="catalytic activity">
    <reaction evidence="1">
        <text>Hydrolyzes glycerol monoesters of long-chain fatty acids.</text>
        <dbReference type="EC" id="3.1.1.23"/>
    </reaction>
</comment>
<reference evidence="6 7" key="1">
    <citation type="submission" date="2020-01" db="EMBL/GenBank/DDBJ databases">
        <authorList>
            <person name="Kim M.K."/>
        </authorList>
    </citation>
    <scope>NUCLEOTIDE SEQUENCE [LARGE SCALE GENOMIC DNA]</scope>
    <source>
        <strain evidence="6 7">172606-1</strain>
    </source>
</reference>
<dbReference type="KEGG" id="rhoz:GXP67_14620"/>
<evidence type="ECO:0000313" key="6">
    <source>
        <dbReference type="EMBL" id="QHT67781.1"/>
    </source>
</evidence>
<name>A0A6C0GI93_9BACT</name>
<dbReference type="AlphaFoldDB" id="A0A6C0GI93"/>
<dbReference type="InterPro" id="IPR022742">
    <property type="entry name" value="Hydrolase_4"/>
</dbReference>
<dbReference type="EMBL" id="CP048222">
    <property type="protein sequence ID" value="QHT67781.1"/>
    <property type="molecule type" value="Genomic_DNA"/>
</dbReference>
<dbReference type="EC" id="3.1.1.23" evidence="3"/>
<evidence type="ECO:0000256" key="3">
    <source>
        <dbReference type="ARBA" id="ARBA00013254"/>
    </source>
</evidence>
<gene>
    <name evidence="6" type="ORF">GXP67_14620</name>
</gene>
<protein>
    <recommendedName>
        <fullName evidence="4">Monoacylglycerol lipase</fullName>
        <ecNumber evidence="3">3.1.1.23</ecNumber>
    </recommendedName>
</protein>
<proteinExistence type="inferred from homology"/>
<dbReference type="Pfam" id="PF12146">
    <property type="entry name" value="Hydrolase_4"/>
    <property type="match status" value="1"/>
</dbReference>
<keyword evidence="6" id="KW-0378">Hydrolase</keyword>
<keyword evidence="7" id="KW-1185">Reference proteome</keyword>
<comment type="similarity">
    <text evidence="2">Belongs to the AB hydrolase superfamily.</text>
</comment>
<dbReference type="PRINTS" id="PR00111">
    <property type="entry name" value="ABHYDROLASE"/>
</dbReference>
<dbReference type="InterPro" id="IPR000073">
    <property type="entry name" value="AB_hydrolase_1"/>
</dbReference>
<feature type="domain" description="Serine aminopeptidase S33" evidence="5">
    <location>
        <begin position="23"/>
        <end position="257"/>
    </location>
</feature>
<accession>A0A6C0GI93</accession>
<evidence type="ECO:0000259" key="5">
    <source>
        <dbReference type="Pfam" id="PF12146"/>
    </source>
</evidence>
<evidence type="ECO:0000256" key="4">
    <source>
        <dbReference type="ARBA" id="ARBA00071261"/>
    </source>
</evidence>
<dbReference type="FunFam" id="3.40.50.1820:FF:000117">
    <property type="entry name" value="Monoglyceride lipase, putative"/>
    <property type="match status" value="1"/>
</dbReference>
<dbReference type="RefSeq" id="WP_162443803.1">
    <property type="nucleotide sequence ID" value="NZ_CP048222.1"/>
</dbReference>
<dbReference type="PANTHER" id="PTHR11614">
    <property type="entry name" value="PHOSPHOLIPASE-RELATED"/>
    <property type="match status" value="1"/>
</dbReference>
<evidence type="ECO:0000313" key="7">
    <source>
        <dbReference type="Proteomes" id="UP000480178"/>
    </source>
</evidence>
<dbReference type="InterPro" id="IPR051044">
    <property type="entry name" value="MAG_DAG_Lipase"/>
</dbReference>
<organism evidence="6 7">
    <name type="scientific">Rhodocytophaga rosea</name>
    <dbReference type="NCBI Taxonomy" id="2704465"/>
    <lineage>
        <taxon>Bacteria</taxon>
        <taxon>Pseudomonadati</taxon>
        <taxon>Bacteroidota</taxon>
        <taxon>Cytophagia</taxon>
        <taxon>Cytophagales</taxon>
        <taxon>Rhodocytophagaceae</taxon>
        <taxon>Rhodocytophaga</taxon>
    </lineage>
</organism>
<evidence type="ECO:0000256" key="2">
    <source>
        <dbReference type="ARBA" id="ARBA00008645"/>
    </source>
</evidence>